<proteinExistence type="predicted"/>
<dbReference type="InterPro" id="IPR019734">
    <property type="entry name" value="TPR_rpt"/>
</dbReference>
<evidence type="ECO:0000256" key="1">
    <source>
        <dbReference type="PROSITE-ProRule" id="PRU00339"/>
    </source>
</evidence>
<evidence type="ECO:0000313" key="3">
    <source>
        <dbReference type="Proteomes" id="UP000310168"/>
    </source>
</evidence>
<evidence type="ECO:0000313" key="2">
    <source>
        <dbReference type="EMBL" id="TKZ29056.1"/>
    </source>
</evidence>
<dbReference type="PANTHER" id="PTHR12558">
    <property type="entry name" value="CELL DIVISION CYCLE 16,23,27"/>
    <property type="match status" value="1"/>
</dbReference>
<protein>
    <submittedName>
        <fullName evidence="2">Tetratricopeptide repeat protein</fullName>
    </submittedName>
</protein>
<organism evidence="2 3">
    <name type="scientific">Brachyspira catarrhinii</name>
    <dbReference type="NCBI Taxonomy" id="2528966"/>
    <lineage>
        <taxon>Bacteria</taxon>
        <taxon>Pseudomonadati</taxon>
        <taxon>Spirochaetota</taxon>
        <taxon>Spirochaetia</taxon>
        <taxon>Brachyspirales</taxon>
        <taxon>Brachyspiraceae</taxon>
        <taxon>Brachyspira</taxon>
    </lineage>
</organism>
<dbReference type="PANTHER" id="PTHR12558:SF13">
    <property type="entry name" value="CELL DIVISION CYCLE PROTEIN 27 HOMOLOG"/>
    <property type="match status" value="1"/>
</dbReference>
<keyword evidence="3" id="KW-1185">Reference proteome</keyword>
<keyword evidence="1" id="KW-0802">TPR repeat</keyword>
<dbReference type="EMBL" id="SJDU01000443">
    <property type="protein sequence ID" value="TKZ29056.1"/>
    <property type="molecule type" value="Genomic_DNA"/>
</dbReference>
<dbReference type="RefSeq" id="WP_137999206.1">
    <property type="nucleotide sequence ID" value="NZ_SJDU01000443.1"/>
</dbReference>
<dbReference type="PROSITE" id="PS50005">
    <property type="entry name" value="TPR"/>
    <property type="match status" value="1"/>
</dbReference>
<feature type="repeat" description="TPR" evidence="1">
    <location>
        <begin position="215"/>
        <end position="248"/>
    </location>
</feature>
<sequence>MNANSSKEEKKDLFELAKTCIKENKFEDAKNYYKLILDNEPENLEALYMSGFLCMKNNSYKNSLEYFNKFINLKNDNPFVYEYMGIMDEENRAEYFNKAIEINDNIKIMKRDYQRYIYIAFKSYEFGEYDISLNYSNYIYNVRQINGIVNLLGCIYYRKGDYDKALSLFHDLNFIYEKSNIYILCNISSCYRKKNSNNMAIRYLEKAKEIDDGNKLIYYNIGSIYFDMGNKKSALENIDKALSIDNEYEDAIKLKEYINNLD</sequence>
<name>A0ABY2TMZ4_9SPIR</name>
<dbReference type="Proteomes" id="UP000310168">
    <property type="component" value="Unassembled WGS sequence"/>
</dbReference>
<dbReference type="Pfam" id="PF13176">
    <property type="entry name" value="TPR_7"/>
    <property type="match status" value="1"/>
</dbReference>
<dbReference type="Gene3D" id="1.25.40.10">
    <property type="entry name" value="Tetratricopeptide repeat domain"/>
    <property type="match status" value="2"/>
</dbReference>
<accession>A0ABY2TMZ4</accession>
<reference evidence="2 3" key="1">
    <citation type="journal article" date="2019" name="Anaerobe">
        <title>Brachyspira catarrhinii sp. nov., an anaerobic intestinal spirochaete isolated from vervet monkeys may have been misidentified as Brachyspira aalborgi in previous studies.</title>
        <authorList>
            <person name="Phillips N.D."/>
            <person name="La T."/>
            <person name="Hampson D.J."/>
        </authorList>
    </citation>
    <scope>NUCLEOTIDE SEQUENCE [LARGE SCALE GENOMIC DNA]</scope>
    <source>
        <strain evidence="2 3">Z12</strain>
    </source>
</reference>
<dbReference type="Pfam" id="PF13181">
    <property type="entry name" value="TPR_8"/>
    <property type="match status" value="2"/>
</dbReference>
<gene>
    <name evidence="2" type="ORF">EZH24_11315</name>
</gene>
<dbReference type="Pfam" id="PF13432">
    <property type="entry name" value="TPR_16"/>
    <property type="match status" value="1"/>
</dbReference>
<comment type="caution">
    <text evidence="2">The sequence shown here is derived from an EMBL/GenBank/DDBJ whole genome shotgun (WGS) entry which is preliminary data.</text>
</comment>
<dbReference type="SUPFAM" id="SSF48452">
    <property type="entry name" value="TPR-like"/>
    <property type="match status" value="1"/>
</dbReference>
<dbReference type="SMART" id="SM00028">
    <property type="entry name" value="TPR"/>
    <property type="match status" value="5"/>
</dbReference>
<dbReference type="InterPro" id="IPR011990">
    <property type="entry name" value="TPR-like_helical_dom_sf"/>
</dbReference>